<comment type="caution">
    <text evidence="1">The sequence shown here is derived from an EMBL/GenBank/DDBJ whole genome shotgun (WGS) entry which is preliminary data.</text>
</comment>
<name>A0A8T0QVA7_PANVG</name>
<evidence type="ECO:0000313" key="2">
    <source>
        <dbReference type="Proteomes" id="UP000823388"/>
    </source>
</evidence>
<gene>
    <name evidence="1" type="ORF">PVAP13_6NG148730</name>
</gene>
<reference evidence="1" key="1">
    <citation type="submission" date="2020-05" db="EMBL/GenBank/DDBJ databases">
        <title>WGS assembly of Panicum virgatum.</title>
        <authorList>
            <person name="Lovell J.T."/>
            <person name="Jenkins J."/>
            <person name="Shu S."/>
            <person name="Juenger T.E."/>
            <person name="Schmutz J."/>
        </authorList>
    </citation>
    <scope>NUCLEOTIDE SEQUENCE</scope>
    <source>
        <strain evidence="1">AP13</strain>
    </source>
</reference>
<dbReference type="Proteomes" id="UP000823388">
    <property type="component" value="Chromosome 6N"/>
</dbReference>
<proteinExistence type="predicted"/>
<sequence length="58" mass="6466">MRRLYSSTVGSSWMSSWICSELSCRITNIKLNIVWDQPGQDDGRTCIGMTALLPILCG</sequence>
<organism evidence="1 2">
    <name type="scientific">Panicum virgatum</name>
    <name type="common">Blackwell switchgrass</name>
    <dbReference type="NCBI Taxonomy" id="38727"/>
    <lineage>
        <taxon>Eukaryota</taxon>
        <taxon>Viridiplantae</taxon>
        <taxon>Streptophyta</taxon>
        <taxon>Embryophyta</taxon>
        <taxon>Tracheophyta</taxon>
        <taxon>Spermatophyta</taxon>
        <taxon>Magnoliopsida</taxon>
        <taxon>Liliopsida</taxon>
        <taxon>Poales</taxon>
        <taxon>Poaceae</taxon>
        <taxon>PACMAD clade</taxon>
        <taxon>Panicoideae</taxon>
        <taxon>Panicodae</taxon>
        <taxon>Paniceae</taxon>
        <taxon>Panicinae</taxon>
        <taxon>Panicum</taxon>
        <taxon>Panicum sect. Hiantes</taxon>
    </lineage>
</organism>
<accession>A0A8T0QVA7</accession>
<keyword evidence="2" id="KW-1185">Reference proteome</keyword>
<protein>
    <submittedName>
        <fullName evidence="1">Uncharacterized protein</fullName>
    </submittedName>
</protein>
<dbReference type="EMBL" id="CM029048">
    <property type="protein sequence ID" value="KAG2576873.1"/>
    <property type="molecule type" value="Genomic_DNA"/>
</dbReference>
<evidence type="ECO:0000313" key="1">
    <source>
        <dbReference type="EMBL" id="KAG2576873.1"/>
    </source>
</evidence>
<dbReference type="AlphaFoldDB" id="A0A8T0QVA7"/>